<organism evidence="2">
    <name type="scientific">marine sediment metagenome</name>
    <dbReference type="NCBI Taxonomy" id="412755"/>
    <lineage>
        <taxon>unclassified sequences</taxon>
        <taxon>metagenomes</taxon>
        <taxon>ecological metagenomes</taxon>
    </lineage>
</organism>
<proteinExistence type="predicted"/>
<dbReference type="AlphaFoldDB" id="X0XQ46"/>
<sequence>MAKAVTLEGFTCQRMNDLLTSELDGFEAAGGRCDFTPCRFYTEYWQSIPTAKQIYDFLIGVGEWVLRTGSGPSISFSTGRVGFTGLWTAHELPTVGTVQESIEDDTSYPGHGVLYFDTGETDSLGYRMYKTWKELVTDVGGTSDDAGLLTGSAPDVDKEAPSGGVDPADMSIPSDYPSAFLSEAMGIRRCGVNAMSQLSDPSGEGEDDIQRVMHKLYTSASLTLPIDADFTRETREGESVLTGFETSTTEG</sequence>
<comment type="caution">
    <text evidence="2">The sequence shown here is derived from an EMBL/GenBank/DDBJ whole genome shotgun (WGS) entry which is preliminary data.</text>
</comment>
<gene>
    <name evidence="2" type="ORF">S01H1_48174</name>
</gene>
<name>X0XQ46_9ZZZZ</name>
<feature type="non-terminal residue" evidence="2">
    <location>
        <position position="251"/>
    </location>
</feature>
<accession>X0XQ46</accession>
<feature type="region of interest" description="Disordered" evidence="1">
    <location>
        <begin position="146"/>
        <end position="171"/>
    </location>
</feature>
<reference evidence="2" key="1">
    <citation type="journal article" date="2014" name="Front. Microbiol.">
        <title>High frequency of phylogenetically diverse reductive dehalogenase-homologous genes in deep subseafloor sedimentary metagenomes.</title>
        <authorList>
            <person name="Kawai M."/>
            <person name="Futagami T."/>
            <person name="Toyoda A."/>
            <person name="Takaki Y."/>
            <person name="Nishi S."/>
            <person name="Hori S."/>
            <person name="Arai W."/>
            <person name="Tsubouchi T."/>
            <person name="Morono Y."/>
            <person name="Uchiyama I."/>
            <person name="Ito T."/>
            <person name="Fujiyama A."/>
            <person name="Inagaki F."/>
            <person name="Takami H."/>
        </authorList>
    </citation>
    <scope>NUCLEOTIDE SEQUENCE</scope>
    <source>
        <strain evidence="2">Expedition CK06-06</strain>
    </source>
</reference>
<dbReference type="EMBL" id="BARS01030930">
    <property type="protein sequence ID" value="GAG26961.1"/>
    <property type="molecule type" value="Genomic_DNA"/>
</dbReference>
<protein>
    <submittedName>
        <fullName evidence="2">Uncharacterized protein</fullName>
    </submittedName>
</protein>
<evidence type="ECO:0000256" key="1">
    <source>
        <dbReference type="SAM" id="MobiDB-lite"/>
    </source>
</evidence>
<evidence type="ECO:0000313" key="2">
    <source>
        <dbReference type="EMBL" id="GAG26961.1"/>
    </source>
</evidence>